<protein>
    <submittedName>
        <fullName evidence="1">Formate dehydrogenase subunit delta</fullName>
    </submittedName>
</protein>
<dbReference type="RefSeq" id="WP_408154932.1">
    <property type="nucleotide sequence ID" value="NZ_JAQQFM010000002.1"/>
</dbReference>
<gene>
    <name evidence="1" type="ORF">PQR62_03675</name>
</gene>
<dbReference type="Proteomes" id="UP001629246">
    <property type="component" value="Unassembled WGS sequence"/>
</dbReference>
<dbReference type="EMBL" id="JAQQFM010000002">
    <property type="protein sequence ID" value="MFL9923351.1"/>
    <property type="molecule type" value="Genomic_DNA"/>
</dbReference>
<dbReference type="Pfam" id="PF11390">
    <property type="entry name" value="FdsD"/>
    <property type="match status" value="1"/>
</dbReference>
<evidence type="ECO:0000313" key="1">
    <source>
        <dbReference type="EMBL" id="MFL9923351.1"/>
    </source>
</evidence>
<accession>A0ABW9A3C6</accession>
<dbReference type="InterPro" id="IPR021074">
    <property type="entry name" value="Formate_DH_dsu"/>
</dbReference>
<name>A0ABW9A3C6_9BURK</name>
<organism evidence="1 2">
    <name type="scientific">Herbaspirillum lusitanum</name>
    <dbReference type="NCBI Taxonomy" id="213312"/>
    <lineage>
        <taxon>Bacteria</taxon>
        <taxon>Pseudomonadati</taxon>
        <taxon>Pseudomonadota</taxon>
        <taxon>Betaproteobacteria</taxon>
        <taxon>Burkholderiales</taxon>
        <taxon>Oxalobacteraceae</taxon>
        <taxon>Herbaspirillum</taxon>
    </lineage>
</organism>
<proteinExistence type="predicted"/>
<keyword evidence="2" id="KW-1185">Reference proteome</keyword>
<reference evidence="1 2" key="1">
    <citation type="journal article" date="2024" name="Chem. Sci.">
        <title>Discovery of megapolipeptins by genome mining of a Burkholderiales bacteria collection.</title>
        <authorList>
            <person name="Paulo B.S."/>
            <person name="Recchia M.J.J."/>
            <person name="Lee S."/>
            <person name="Fergusson C.H."/>
            <person name="Romanowski S.B."/>
            <person name="Hernandez A."/>
            <person name="Krull N."/>
            <person name="Liu D.Y."/>
            <person name="Cavanagh H."/>
            <person name="Bos A."/>
            <person name="Gray C.A."/>
            <person name="Murphy B.T."/>
            <person name="Linington R.G."/>
            <person name="Eustaquio A.S."/>
        </authorList>
    </citation>
    <scope>NUCLEOTIDE SEQUENCE [LARGE SCALE GENOMIC DNA]</scope>
    <source>
        <strain evidence="1 2">RL21-008-BIB-A</strain>
    </source>
</reference>
<evidence type="ECO:0000313" key="2">
    <source>
        <dbReference type="Proteomes" id="UP001629246"/>
    </source>
</evidence>
<sequence length="70" mass="7932">MDTSHLIKMANQIGAFFSTMPDHPQAVADLAAHIRRFWEPRMRRELMQYVDGGGAELSPIVLEAVTQHKL</sequence>
<comment type="caution">
    <text evidence="1">The sequence shown here is derived from an EMBL/GenBank/DDBJ whole genome shotgun (WGS) entry which is preliminary data.</text>
</comment>